<evidence type="ECO:0000313" key="2">
    <source>
        <dbReference type="Proteomes" id="UP000054928"/>
    </source>
</evidence>
<keyword evidence="2" id="KW-1185">Reference proteome</keyword>
<dbReference type="Proteomes" id="UP000054928">
    <property type="component" value="Unassembled WGS sequence"/>
</dbReference>
<reference evidence="2" key="1">
    <citation type="submission" date="2014-09" db="EMBL/GenBank/DDBJ databases">
        <authorList>
            <person name="Sharma Rahul"/>
            <person name="Thines Marco"/>
        </authorList>
    </citation>
    <scope>NUCLEOTIDE SEQUENCE [LARGE SCALE GENOMIC DNA]</scope>
</reference>
<protein>
    <submittedName>
        <fullName evidence="1">Uncharacterized protein</fullName>
    </submittedName>
</protein>
<proteinExistence type="predicted"/>
<sequence>MTSSYGKLLKNSLVVLKIQVVMKTFTLLTLLSDESVGVTIINEDNKEAIALIKSTSYGIRIYIGWSRGLYVKTRIWFTDLLTKRLTTKRFLFLHVAKVKSSNSM</sequence>
<dbReference type="EMBL" id="CCYD01002047">
    <property type="protein sequence ID" value="CEG46167.1"/>
    <property type="molecule type" value="Genomic_DNA"/>
</dbReference>
<evidence type="ECO:0000313" key="1">
    <source>
        <dbReference type="EMBL" id="CEG46167.1"/>
    </source>
</evidence>
<dbReference type="GeneID" id="36397638"/>
<name>A0A0P1AXV9_PLAHL</name>
<dbReference type="RefSeq" id="XP_024582536.1">
    <property type="nucleotide sequence ID" value="XM_024716993.1"/>
</dbReference>
<accession>A0A0P1AXV9</accession>
<dbReference type="AlphaFoldDB" id="A0A0P1AXV9"/>
<organism evidence="1 2">
    <name type="scientific">Plasmopara halstedii</name>
    <name type="common">Downy mildew of sunflower</name>
    <dbReference type="NCBI Taxonomy" id="4781"/>
    <lineage>
        <taxon>Eukaryota</taxon>
        <taxon>Sar</taxon>
        <taxon>Stramenopiles</taxon>
        <taxon>Oomycota</taxon>
        <taxon>Peronosporomycetes</taxon>
        <taxon>Peronosporales</taxon>
        <taxon>Peronosporaceae</taxon>
        <taxon>Plasmopara</taxon>
    </lineage>
</organism>